<reference evidence="3" key="1">
    <citation type="submission" date="2017-02" db="EMBL/GenBank/DDBJ databases">
        <authorList>
            <person name="Varghese N."/>
            <person name="Submissions S."/>
        </authorList>
    </citation>
    <scope>NUCLEOTIDE SEQUENCE [LARGE SCALE GENOMIC DNA]</scope>
    <source>
        <strain evidence="3">DSM 24091</strain>
    </source>
</reference>
<dbReference type="PANTHER" id="PTHR24567">
    <property type="entry name" value="CRP FAMILY TRANSCRIPTIONAL REGULATORY PROTEIN"/>
    <property type="match status" value="1"/>
</dbReference>
<name>A0A1T5CKY4_9SPHI</name>
<sequence>MRIIDYLKSLYPINDEVEFFFAKMAETKSYSKGEIIFSPDSYLRHVYFIESGFTRIYYNKGDRDVTHYFFGPDTFGTGIESLFYQKPSVFGFQALSDTVVMAIPFLAIKELAETNITMNHIIQKILLDSLISFSRRFYNMQFETASERYQSLMLENPALFQQATLGHIASYLGVSQQTLSVIRGLK</sequence>
<dbReference type="CDD" id="cd00038">
    <property type="entry name" value="CAP_ED"/>
    <property type="match status" value="1"/>
</dbReference>
<feature type="domain" description="Cyclic nucleotide-binding" evidence="1">
    <location>
        <begin position="28"/>
        <end position="115"/>
    </location>
</feature>
<keyword evidence="3" id="KW-1185">Reference proteome</keyword>
<dbReference type="GO" id="GO:0016301">
    <property type="term" value="F:kinase activity"/>
    <property type="evidence" value="ECO:0007669"/>
    <property type="project" value="UniProtKB-KW"/>
</dbReference>
<proteinExistence type="predicted"/>
<dbReference type="Pfam" id="PF00027">
    <property type="entry name" value="cNMP_binding"/>
    <property type="match status" value="1"/>
</dbReference>
<dbReference type="AlphaFoldDB" id="A0A1T5CKY4"/>
<protein>
    <submittedName>
        <fullName evidence="2">cAMP-binding domain of CRP or a regulatory subunit of cAMP-dependent protein kinases</fullName>
    </submittedName>
</protein>
<dbReference type="InterPro" id="IPR014710">
    <property type="entry name" value="RmlC-like_jellyroll"/>
</dbReference>
<dbReference type="RefSeq" id="WP_079642357.1">
    <property type="nucleotide sequence ID" value="NZ_FUZF01000004.1"/>
</dbReference>
<keyword evidence="2" id="KW-0418">Kinase</keyword>
<dbReference type="OrthoDB" id="680421at2"/>
<dbReference type="Proteomes" id="UP000190150">
    <property type="component" value="Unassembled WGS sequence"/>
</dbReference>
<gene>
    <name evidence="2" type="ORF">SAMN05660841_01383</name>
</gene>
<dbReference type="PANTHER" id="PTHR24567:SF76">
    <property type="entry name" value="CYCLIC NUCLEOTIDE-BINDING DOMAIN PROTEIN"/>
    <property type="match status" value="1"/>
</dbReference>
<dbReference type="STRING" id="1513896.SAMN05660841_01383"/>
<dbReference type="Gene3D" id="2.60.120.10">
    <property type="entry name" value="Jelly Rolls"/>
    <property type="match status" value="1"/>
</dbReference>
<dbReference type="GO" id="GO:0005829">
    <property type="term" value="C:cytosol"/>
    <property type="evidence" value="ECO:0007669"/>
    <property type="project" value="TreeGrafter"/>
</dbReference>
<dbReference type="SUPFAM" id="SSF51206">
    <property type="entry name" value="cAMP-binding domain-like"/>
    <property type="match status" value="1"/>
</dbReference>
<keyword evidence="2" id="KW-0808">Transferase</keyword>
<evidence type="ECO:0000313" key="2">
    <source>
        <dbReference type="EMBL" id="SKB59810.1"/>
    </source>
</evidence>
<dbReference type="InterPro" id="IPR000595">
    <property type="entry name" value="cNMP-bd_dom"/>
</dbReference>
<accession>A0A1T5CKY4</accession>
<dbReference type="EMBL" id="FUZF01000004">
    <property type="protein sequence ID" value="SKB59810.1"/>
    <property type="molecule type" value="Genomic_DNA"/>
</dbReference>
<organism evidence="2 3">
    <name type="scientific">Sphingobacterium nematocida</name>
    <dbReference type="NCBI Taxonomy" id="1513896"/>
    <lineage>
        <taxon>Bacteria</taxon>
        <taxon>Pseudomonadati</taxon>
        <taxon>Bacteroidota</taxon>
        <taxon>Sphingobacteriia</taxon>
        <taxon>Sphingobacteriales</taxon>
        <taxon>Sphingobacteriaceae</taxon>
        <taxon>Sphingobacterium</taxon>
    </lineage>
</organism>
<dbReference type="GO" id="GO:0003700">
    <property type="term" value="F:DNA-binding transcription factor activity"/>
    <property type="evidence" value="ECO:0007669"/>
    <property type="project" value="TreeGrafter"/>
</dbReference>
<evidence type="ECO:0000259" key="1">
    <source>
        <dbReference type="Pfam" id="PF00027"/>
    </source>
</evidence>
<dbReference type="InterPro" id="IPR050397">
    <property type="entry name" value="Env_Response_Regulators"/>
</dbReference>
<dbReference type="InterPro" id="IPR018490">
    <property type="entry name" value="cNMP-bd_dom_sf"/>
</dbReference>
<evidence type="ECO:0000313" key="3">
    <source>
        <dbReference type="Proteomes" id="UP000190150"/>
    </source>
</evidence>